<accession>A0A378U1L8</accession>
<reference evidence="1 2" key="1">
    <citation type="submission" date="2018-06" db="EMBL/GenBank/DDBJ databases">
        <authorList>
            <consortium name="Pathogen Informatics"/>
            <person name="Doyle S."/>
        </authorList>
    </citation>
    <scope>NUCLEOTIDE SEQUENCE [LARGE SCALE GENOMIC DNA]</scope>
    <source>
        <strain evidence="1 2">NCTC11179</strain>
    </source>
</reference>
<dbReference type="SUPFAM" id="SSF55781">
    <property type="entry name" value="GAF domain-like"/>
    <property type="match status" value="1"/>
</dbReference>
<evidence type="ECO:0000313" key="1">
    <source>
        <dbReference type="EMBL" id="STZ69046.1"/>
    </source>
</evidence>
<dbReference type="EMBL" id="UGQL01000002">
    <property type="protein sequence ID" value="STZ69046.1"/>
    <property type="molecule type" value="Genomic_DNA"/>
</dbReference>
<dbReference type="AlphaFoldDB" id="A0A378U1L8"/>
<evidence type="ECO:0008006" key="3">
    <source>
        <dbReference type="Google" id="ProtNLM"/>
    </source>
</evidence>
<protein>
    <recommendedName>
        <fullName evidence="3">GAF domain-containing protein</fullName>
    </recommendedName>
</protein>
<dbReference type="Proteomes" id="UP000255024">
    <property type="component" value="Unassembled WGS sequence"/>
</dbReference>
<sequence length="788" mass="92841">MRLKAFELTPFHIEFSFDKIKEELINFIAKEDGNPYKKAYYEDLLLRANQQLLIDIEAIEESPSNGTEALVKELFDVIFPSALSDNEIKAVSMPFQNIMFNHTRRFKQIIEDAGGKYNGEIRNFSQNEYYVACCCIIMNYYFKATFDLTQPLFIELPDKRGITRYYRVLYNADFVELVPRENAVMLTQKDIELLQDNYDDFELWQRYFPQKSWNLKGFGLLSLVDVTFENALSLLKESFLKTELQRKPLGDFVNQLFSSIFKLPDLKVGLTVLQEDKTTQMELKNVMIVHSYLLNEDQSQIVISAQAYRRLMVQKQYFSISDVAEEIHNDEHREMCLNLLGKGVRSCLFSPIITSTGIEGVLEIVSSNPRDLHSVNAQKLNELMPIISETMERVRADALNHIEAIIQREYTTIHPSVYWKFLEEAQKNYIDSVADRNYILTPIVFPDVFPLYGEIDIKGSSQLRNEAIQKDLRSQLDQLIYLLDDYAKEVENILLEKHRLKLKAYNKQVKNHFYSGLEQRIQTYIREEIHPLLQKESYLFNTERLNTYFGYVDYELDVYYRYRKVFDKQIGRINKCYSDILDKRQKEAQVVYPHYYERFKTDGVEHNIYIGDSICPDRAFDITYLQNLRLWQLQVMAEQMCIHYRNNIQDEIPMDATSLIMVYDASLSIQFRMDEKRFDIDGSYNTRYEIIKKRLDKAVIQNSEERIVQPKSIAIVFASHADRDEYMAYIKYLQQVGLLQSEIQAFEVEDLQGVAGLIGLRVLVNLDYNLEHLDYQQLMVNFLRNQYL</sequence>
<dbReference type="RefSeq" id="WP_115091874.1">
    <property type="nucleotide sequence ID" value="NZ_CP068107.1"/>
</dbReference>
<proteinExistence type="predicted"/>
<evidence type="ECO:0000313" key="2">
    <source>
        <dbReference type="Proteomes" id="UP000255024"/>
    </source>
</evidence>
<gene>
    <name evidence="1" type="ORF">NCTC11179_02536</name>
</gene>
<organism evidence="1 2">
    <name type="scientific">Myroides odoratus</name>
    <name type="common">Flavobacterium odoratum</name>
    <dbReference type="NCBI Taxonomy" id="256"/>
    <lineage>
        <taxon>Bacteria</taxon>
        <taxon>Pseudomonadati</taxon>
        <taxon>Bacteroidota</taxon>
        <taxon>Flavobacteriia</taxon>
        <taxon>Flavobacteriales</taxon>
        <taxon>Flavobacteriaceae</taxon>
        <taxon>Myroides</taxon>
    </lineage>
</organism>
<keyword evidence="2" id="KW-1185">Reference proteome</keyword>
<name>A0A378U1L8_MYROD</name>